<evidence type="ECO:0000256" key="9">
    <source>
        <dbReference type="ARBA" id="ARBA00023136"/>
    </source>
</evidence>
<comment type="similarity">
    <text evidence="2 14">Belongs to the UppP family.</text>
</comment>
<dbReference type="Proteomes" id="UP000266273">
    <property type="component" value="Unassembled WGS sequence"/>
</dbReference>
<dbReference type="GO" id="GO:0008360">
    <property type="term" value="P:regulation of cell shape"/>
    <property type="evidence" value="ECO:0007669"/>
    <property type="project" value="UniProtKB-KW"/>
</dbReference>
<gene>
    <name evidence="14" type="primary">uppP</name>
    <name evidence="15" type="ORF">BXY53_1433</name>
</gene>
<evidence type="ECO:0000313" key="15">
    <source>
        <dbReference type="EMBL" id="RIA56329.1"/>
    </source>
</evidence>
<comment type="miscellaneous">
    <text evidence="14">Bacitracin is thought to be involved in the inhibition of peptidoglycan synthesis by sequestering undecaprenyl diphosphate, thereby reducing the pool of lipid carrier available.</text>
</comment>
<evidence type="ECO:0000313" key="16">
    <source>
        <dbReference type="Proteomes" id="UP000266273"/>
    </source>
</evidence>
<keyword evidence="10 14" id="KW-0046">Antibiotic resistance</keyword>
<evidence type="ECO:0000256" key="4">
    <source>
        <dbReference type="ARBA" id="ARBA00021581"/>
    </source>
</evidence>
<evidence type="ECO:0000256" key="11">
    <source>
        <dbReference type="ARBA" id="ARBA00032707"/>
    </source>
</evidence>
<keyword evidence="14" id="KW-0573">Peptidoglycan synthesis</keyword>
<keyword evidence="6 14" id="KW-0812">Transmembrane</keyword>
<dbReference type="OrthoDB" id="9808289at2"/>
<feature type="transmembrane region" description="Helical" evidence="14">
    <location>
        <begin position="247"/>
        <end position="266"/>
    </location>
</feature>
<keyword evidence="16" id="KW-1185">Reference proteome</keyword>
<dbReference type="EMBL" id="QXDF01000001">
    <property type="protein sequence ID" value="RIA56329.1"/>
    <property type="molecule type" value="Genomic_DNA"/>
</dbReference>
<protein>
    <recommendedName>
        <fullName evidence="4 14">Undecaprenyl-diphosphatase</fullName>
        <ecNumber evidence="3 14">3.6.1.27</ecNumber>
    </recommendedName>
    <alternativeName>
        <fullName evidence="12 14">Bacitracin resistance protein</fullName>
    </alternativeName>
    <alternativeName>
        <fullName evidence="11 14">Undecaprenyl pyrophosphate phosphatase</fullName>
    </alternativeName>
</protein>
<feature type="transmembrane region" description="Helical" evidence="14">
    <location>
        <begin position="85"/>
        <end position="105"/>
    </location>
</feature>
<sequence>MPFEQLLILAIVQGLTEFWPISSSAHLIIVPNFVSDWADQGPLIDVAMHVGSLFAVIIYFHHEMRALLRGALALVSGRKSAEARVLIYLILGSLPLLIIGFALLKSGYYDSLRSLEVIAWANLIFALVLLVIDERFPTERHIGNLRLPGVMFIGLAQVLALIPGASRAGVTMTAGRYLCMERPEAARFAMLLAIPSILGLGAGSALELYQTGGAASLQQGAIAAGLSFVAAFIAIWFMMALLKRMSMLPFVVYRFALGAFLFVVVYI</sequence>
<reference evidence="15 16" key="1">
    <citation type="submission" date="2018-08" db="EMBL/GenBank/DDBJ databases">
        <title>Genomic Encyclopedia of Archaeal and Bacterial Type Strains, Phase II (KMG-II): from individual species to whole genera.</title>
        <authorList>
            <person name="Goeker M."/>
        </authorList>
    </citation>
    <scope>NUCLEOTIDE SEQUENCE [LARGE SCALE GENOMIC DNA]</scope>
    <source>
        <strain evidence="15 16">DSM 5002</strain>
    </source>
</reference>
<keyword evidence="8 14" id="KW-1133">Transmembrane helix</keyword>
<dbReference type="RefSeq" id="WP_119061133.1">
    <property type="nucleotide sequence ID" value="NZ_QXDF01000001.1"/>
</dbReference>
<evidence type="ECO:0000256" key="2">
    <source>
        <dbReference type="ARBA" id="ARBA00010621"/>
    </source>
</evidence>
<dbReference type="GO" id="GO:0046677">
    <property type="term" value="P:response to antibiotic"/>
    <property type="evidence" value="ECO:0007669"/>
    <property type="project" value="UniProtKB-UniRule"/>
</dbReference>
<evidence type="ECO:0000256" key="13">
    <source>
        <dbReference type="ARBA" id="ARBA00047594"/>
    </source>
</evidence>
<dbReference type="GO" id="GO:0071555">
    <property type="term" value="P:cell wall organization"/>
    <property type="evidence" value="ECO:0007669"/>
    <property type="project" value="UniProtKB-KW"/>
</dbReference>
<dbReference type="PANTHER" id="PTHR30622:SF4">
    <property type="entry name" value="UNDECAPRENYL-DIPHOSPHATASE"/>
    <property type="match status" value="1"/>
</dbReference>
<comment type="caution">
    <text evidence="15">The sequence shown here is derived from an EMBL/GenBank/DDBJ whole genome shotgun (WGS) entry which is preliminary data.</text>
</comment>
<keyword evidence="5 14" id="KW-1003">Cell membrane</keyword>
<evidence type="ECO:0000256" key="12">
    <source>
        <dbReference type="ARBA" id="ARBA00032932"/>
    </source>
</evidence>
<keyword evidence="14" id="KW-0133">Cell shape</keyword>
<name>A0A397Q774_9HYPH</name>
<comment type="function">
    <text evidence="14">Catalyzes the dephosphorylation of undecaprenyl diphosphate (UPP). Confers resistance to bacitracin.</text>
</comment>
<feature type="transmembrane region" description="Helical" evidence="14">
    <location>
        <begin position="145"/>
        <end position="165"/>
    </location>
</feature>
<feature type="transmembrane region" description="Helical" evidence="14">
    <location>
        <begin position="117"/>
        <end position="133"/>
    </location>
</feature>
<dbReference type="GO" id="GO:0005886">
    <property type="term" value="C:plasma membrane"/>
    <property type="evidence" value="ECO:0007669"/>
    <property type="project" value="UniProtKB-SubCell"/>
</dbReference>
<dbReference type="EC" id="3.6.1.27" evidence="3 14"/>
<dbReference type="InterPro" id="IPR003824">
    <property type="entry name" value="UppP"/>
</dbReference>
<keyword evidence="14" id="KW-0961">Cell wall biogenesis/degradation</keyword>
<evidence type="ECO:0000256" key="1">
    <source>
        <dbReference type="ARBA" id="ARBA00004651"/>
    </source>
</evidence>
<dbReference type="HAMAP" id="MF_01006">
    <property type="entry name" value="Undec_diphosphatase"/>
    <property type="match status" value="1"/>
</dbReference>
<dbReference type="GO" id="GO:0050380">
    <property type="term" value="F:undecaprenyl-diphosphatase activity"/>
    <property type="evidence" value="ECO:0007669"/>
    <property type="project" value="UniProtKB-UniRule"/>
</dbReference>
<feature type="transmembrane region" description="Helical" evidence="14">
    <location>
        <begin position="221"/>
        <end position="241"/>
    </location>
</feature>
<accession>A0A397Q774</accession>
<keyword evidence="7 14" id="KW-0378">Hydrolase</keyword>
<evidence type="ECO:0000256" key="10">
    <source>
        <dbReference type="ARBA" id="ARBA00023251"/>
    </source>
</evidence>
<evidence type="ECO:0000256" key="14">
    <source>
        <dbReference type="HAMAP-Rule" id="MF_01006"/>
    </source>
</evidence>
<evidence type="ECO:0000256" key="5">
    <source>
        <dbReference type="ARBA" id="ARBA00022475"/>
    </source>
</evidence>
<dbReference type="AlphaFoldDB" id="A0A397Q774"/>
<dbReference type="GO" id="GO:0009252">
    <property type="term" value="P:peptidoglycan biosynthetic process"/>
    <property type="evidence" value="ECO:0007669"/>
    <property type="project" value="UniProtKB-KW"/>
</dbReference>
<keyword evidence="9 14" id="KW-0472">Membrane</keyword>
<comment type="catalytic activity">
    <reaction evidence="13 14">
        <text>di-trans,octa-cis-undecaprenyl diphosphate + H2O = di-trans,octa-cis-undecaprenyl phosphate + phosphate + H(+)</text>
        <dbReference type="Rhea" id="RHEA:28094"/>
        <dbReference type="ChEBI" id="CHEBI:15377"/>
        <dbReference type="ChEBI" id="CHEBI:15378"/>
        <dbReference type="ChEBI" id="CHEBI:43474"/>
        <dbReference type="ChEBI" id="CHEBI:58405"/>
        <dbReference type="ChEBI" id="CHEBI:60392"/>
        <dbReference type="EC" id="3.6.1.27"/>
    </reaction>
</comment>
<comment type="subcellular location">
    <subcellularLocation>
        <location evidence="1 14">Cell membrane</location>
        <topology evidence="1 14">Multi-pass membrane protein</topology>
    </subcellularLocation>
</comment>
<feature type="transmembrane region" description="Helical" evidence="14">
    <location>
        <begin position="185"/>
        <end position="209"/>
    </location>
</feature>
<feature type="transmembrane region" description="Helical" evidence="14">
    <location>
        <begin position="40"/>
        <end position="60"/>
    </location>
</feature>
<proteinExistence type="inferred from homology"/>
<dbReference type="Pfam" id="PF02673">
    <property type="entry name" value="BacA"/>
    <property type="match status" value="1"/>
</dbReference>
<dbReference type="PANTHER" id="PTHR30622">
    <property type="entry name" value="UNDECAPRENYL-DIPHOSPHATASE"/>
    <property type="match status" value="1"/>
</dbReference>
<evidence type="ECO:0000256" key="3">
    <source>
        <dbReference type="ARBA" id="ARBA00012374"/>
    </source>
</evidence>
<organism evidence="15 16">
    <name type="scientific">Dichotomicrobium thermohalophilum</name>
    <dbReference type="NCBI Taxonomy" id="933063"/>
    <lineage>
        <taxon>Bacteria</taxon>
        <taxon>Pseudomonadati</taxon>
        <taxon>Pseudomonadota</taxon>
        <taxon>Alphaproteobacteria</taxon>
        <taxon>Hyphomicrobiales</taxon>
        <taxon>Hyphomicrobiaceae</taxon>
        <taxon>Dichotomicrobium</taxon>
    </lineage>
</organism>
<evidence type="ECO:0000256" key="7">
    <source>
        <dbReference type="ARBA" id="ARBA00022801"/>
    </source>
</evidence>
<evidence type="ECO:0000256" key="6">
    <source>
        <dbReference type="ARBA" id="ARBA00022692"/>
    </source>
</evidence>
<evidence type="ECO:0000256" key="8">
    <source>
        <dbReference type="ARBA" id="ARBA00022989"/>
    </source>
</evidence>